<evidence type="ECO:0000256" key="3">
    <source>
        <dbReference type="SAM" id="Phobius"/>
    </source>
</evidence>
<evidence type="ECO:0000313" key="5">
    <source>
        <dbReference type="Proteomes" id="UP001150830"/>
    </source>
</evidence>
<dbReference type="Proteomes" id="UP001150830">
    <property type="component" value="Unassembled WGS sequence"/>
</dbReference>
<dbReference type="CDD" id="cd05825">
    <property type="entry name" value="LbH_wcaF_like"/>
    <property type="match status" value="1"/>
</dbReference>
<protein>
    <recommendedName>
        <fullName evidence="6">Colanic acid biosynthesis acetyltransferase</fullName>
    </recommendedName>
</protein>
<dbReference type="Gene3D" id="2.160.10.10">
    <property type="entry name" value="Hexapeptide repeat proteins"/>
    <property type="match status" value="1"/>
</dbReference>
<dbReference type="SUPFAM" id="SSF51161">
    <property type="entry name" value="Trimeric LpxA-like enzymes"/>
    <property type="match status" value="1"/>
</dbReference>
<proteinExistence type="inferred from homology"/>
<keyword evidence="2" id="KW-0808">Transferase</keyword>
<evidence type="ECO:0000313" key="4">
    <source>
        <dbReference type="EMBL" id="MCY0966945.1"/>
    </source>
</evidence>
<comment type="similarity">
    <text evidence="1">Belongs to the transferase hexapeptide repeat family.</text>
</comment>
<dbReference type="InterPro" id="IPR011004">
    <property type="entry name" value="Trimer_LpxA-like_sf"/>
</dbReference>
<feature type="transmembrane region" description="Helical" evidence="3">
    <location>
        <begin position="24"/>
        <end position="44"/>
    </location>
</feature>
<dbReference type="GO" id="GO:0005829">
    <property type="term" value="C:cytosol"/>
    <property type="evidence" value="ECO:0007669"/>
    <property type="project" value="TreeGrafter"/>
</dbReference>
<evidence type="ECO:0000256" key="1">
    <source>
        <dbReference type="ARBA" id="ARBA00007274"/>
    </source>
</evidence>
<evidence type="ECO:0008006" key="6">
    <source>
        <dbReference type="Google" id="ProtNLM"/>
    </source>
</evidence>
<reference evidence="4" key="1">
    <citation type="submission" date="2022-11" db="EMBL/GenBank/DDBJ databases">
        <title>Parathalassolutuus dongxingensis gen. nov., sp. nov., a novel member of family Oceanospirillaceae isolated from a coastal shrimp pond in Guangxi, China.</title>
        <authorList>
            <person name="Chen H."/>
        </authorList>
    </citation>
    <scope>NUCLEOTIDE SEQUENCE</scope>
    <source>
        <strain evidence="4">G-43</strain>
    </source>
</reference>
<comment type="caution">
    <text evidence="4">The sequence shown here is derived from an EMBL/GenBank/DDBJ whole genome shotgun (WGS) entry which is preliminary data.</text>
</comment>
<evidence type="ECO:0000256" key="2">
    <source>
        <dbReference type="ARBA" id="ARBA00022679"/>
    </source>
</evidence>
<dbReference type="AlphaFoldDB" id="A0A9X3EGU4"/>
<organism evidence="4 5">
    <name type="scientific">Parathalassolituus penaei</name>
    <dbReference type="NCBI Taxonomy" id="2997323"/>
    <lineage>
        <taxon>Bacteria</taxon>
        <taxon>Pseudomonadati</taxon>
        <taxon>Pseudomonadota</taxon>
        <taxon>Gammaproteobacteria</taxon>
        <taxon>Oceanospirillales</taxon>
        <taxon>Oceanospirillaceae</taxon>
        <taxon>Parathalassolituus</taxon>
    </lineage>
</organism>
<keyword evidence="3" id="KW-0472">Membrane</keyword>
<dbReference type="RefSeq" id="WP_283175152.1">
    <property type="nucleotide sequence ID" value="NZ_JAPNOA010000058.1"/>
</dbReference>
<dbReference type="PANTHER" id="PTHR23416">
    <property type="entry name" value="SIALIC ACID SYNTHASE-RELATED"/>
    <property type="match status" value="1"/>
</dbReference>
<sequence length="184" mass="20750">MNFPNEKKTLHCSVFSLENKLVRLAWNVVYLLFFRFSPVSMFSWRRMLLIWFGAKIHSSARIYPSAKIWIPSNLSMGKDSTIGPAVNVYNQGRISLDERVIVSQYSHICASTHDYNDPLHPLILAPITIANDVWVCADAFVGPGSHLSEGSVIGARAVISKKTEPWSIYAGNPAKKIKDRRNFL</sequence>
<name>A0A9X3EGU4_9GAMM</name>
<dbReference type="InterPro" id="IPR051159">
    <property type="entry name" value="Hexapeptide_acetyltransf"/>
</dbReference>
<keyword evidence="3" id="KW-1133">Transmembrane helix</keyword>
<keyword evidence="5" id="KW-1185">Reference proteome</keyword>
<keyword evidence="3" id="KW-0812">Transmembrane</keyword>
<dbReference type="PANTHER" id="PTHR23416:SF23">
    <property type="entry name" value="ACETYLTRANSFERASE C18B11.09C-RELATED"/>
    <property type="match status" value="1"/>
</dbReference>
<gene>
    <name evidence="4" type="ORF">OUO13_17340</name>
</gene>
<dbReference type="GO" id="GO:0008374">
    <property type="term" value="F:O-acyltransferase activity"/>
    <property type="evidence" value="ECO:0007669"/>
    <property type="project" value="TreeGrafter"/>
</dbReference>
<dbReference type="EMBL" id="JAPNOA010000058">
    <property type="protein sequence ID" value="MCY0966945.1"/>
    <property type="molecule type" value="Genomic_DNA"/>
</dbReference>
<accession>A0A9X3EGU4</accession>